<sequence>MVDDNGVVTQVWWQFLLSMFNKQGGGGDVPDFSQIIAQLNAATDGVSYLSTQSPDPQSALDALRGVDELRNEIRNPENLSLILNRLSDLESLLHLQPDLSRLLAKLEEIEGALADIRPAYQPIVEQWKTPTLINSWVSYGSPFNPPGYYRDPFGIVRLRGMVKSGTIGQDIFVLPAGYRPANVEIFPNVSNSLFGIAEVTSTGSVNATSGNNAYFSLDGMTFRAAQ</sequence>
<accession>A0A482IRA9</accession>
<protein>
    <submittedName>
        <fullName evidence="1">Uncharacterized protein</fullName>
    </submittedName>
</protein>
<dbReference type="AlphaFoldDB" id="A0A482IRA9"/>
<evidence type="ECO:0000313" key="2">
    <source>
        <dbReference type="Proteomes" id="UP000253772"/>
    </source>
</evidence>
<dbReference type="OrthoDB" id="564699at2"/>
<dbReference type="RefSeq" id="WP_111733523.1">
    <property type="nucleotide sequence ID" value="NZ_CP037900.1"/>
</dbReference>
<name>A0A482IRA9_9BURK</name>
<dbReference type="Proteomes" id="UP000253772">
    <property type="component" value="Chromosome c1"/>
</dbReference>
<proteinExistence type="predicted"/>
<gene>
    <name evidence="1" type="ORF">DDF84_012050</name>
</gene>
<evidence type="ECO:0000313" key="1">
    <source>
        <dbReference type="EMBL" id="QBP10432.1"/>
    </source>
</evidence>
<reference evidence="1 2" key="1">
    <citation type="submission" date="2019-03" db="EMBL/GenBank/DDBJ databases">
        <title>Comparative insights into the high quality Complete genome sequence of highly metal resistant Cupriavidus metallidurans strain BS1 isolated from a gold-copper mine.</title>
        <authorList>
            <person name="Mazhar H.S."/>
            <person name="Rensing C."/>
        </authorList>
    </citation>
    <scope>NUCLEOTIDE SEQUENCE [LARGE SCALE GENOMIC DNA]</scope>
    <source>
        <strain evidence="1 2">BS1</strain>
    </source>
</reference>
<dbReference type="EMBL" id="CP037900">
    <property type="protein sequence ID" value="QBP10432.1"/>
    <property type="molecule type" value="Genomic_DNA"/>
</dbReference>
<organism evidence="1 2">
    <name type="scientific">Cupriavidus metallidurans</name>
    <dbReference type="NCBI Taxonomy" id="119219"/>
    <lineage>
        <taxon>Bacteria</taxon>
        <taxon>Pseudomonadati</taxon>
        <taxon>Pseudomonadota</taxon>
        <taxon>Betaproteobacteria</taxon>
        <taxon>Burkholderiales</taxon>
        <taxon>Burkholderiaceae</taxon>
        <taxon>Cupriavidus</taxon>
    </lineage>
</organism>